<protein>
    <submittedName>
        <fullName evidence="2">Uncharacterized protein</fullName>
    </submittedName>
</protein>
<evidence type="ECO:0000256" key="1">
    <source>
        <dbReference type="SAM" id="MobiDB-lite"/>
    </source>
</evidence>
<evidence type="ECO:0000313" key="3">
    <source>
        <dbReference type="Proteomes" id="UP000477722"/>
    </source>
</evidence>
<accession>A0A6G4WQ49</accession>
<proteinExistence type="predicted"/>
<dbReference type="RefSeq" id="WP_165296447.1">
    <property type="nucleotide sequence ID" value="NZ_JAAKZZ010000001.1"/>
</dbReference>
<organism evidence="2 3">
    <name type="scientific">Streptomyces boncukensis</name>
    <dbReference type="NCBI Taxonomy" id="2711219"/>
    <lineage>
        <taxon>Bacteria</taxon>
        <taxon>Bacillati</taxon>
        <taxon>Actinomycetota</taxon>
        <taxon>Actinomycetes</taxon>
        <taxon>Kitasatosporales</taxon>
        <taxon>Streptomycetaceae</taxon>
        <taxon>Streptomyces</taxon>
    </lineage>
</organism>
<dbReference type="Proteomes" id="UP000477722">
    <property type="component" value="Unassembled WGS sequence"/>
</dbReference>
<dbReference type="EMBL" id="JAAKZZ010000001">
    <property type="protein sequence ID" value="NGO66770.1"/>
    <property type="molecule type" value="Genomic_DNA"/>
</dbReference>
<dbReference type="AlphaFoldDB" id="A0A6G4WQ49"/>
<name>A0A6G4WQ49_9ACTN</name>
<reference evidence="2 3" key="1">
    <citation type="submission" date="2020-02" db="EMBL/GenBank/DDBJ databases">
        <title>Whole-genome analyses of novel actinobacteria.</title>
        <authorList>
            <person name="Sahin N."/>
            <person name="Tatar D."/>
        </authorList>
    </citation>
    <scope>NUCLEOTIDE SEQUENCE [LARGE SCALE GENOMIC DNA]</scope>
    <source>
        <strain evidence="2 3">SB3404</strain>
    </source>
</reference>
<gene>
    <name evidence="2" type="ORF">G5C65_00015</name>
</gene>
<feature type="region of interest" description="Disordered" evidence="1">
    <location>
        <begin position="127"/>
        <end position="150"/>
    </location>
</feature>
<sequence length="150" mass="16114">MPRQQLTPDEVEQLGEATGKIAALAAKALNRTWPHLAVEDLVEQFTRDGALEMIAATYLGGIERGRTPGEAAGEAGTALIRVWADARLEARARLDAQRAEDPATEPVVVCTCGTSVHDNDEARRGHADAWHSEKSPAVWGPPVIRGRATT</sequence>
<evidence type="ECO:0000313" key="2">
    <source>
        <dbReference type="EMBL" id="NGO66770.1"/>
    </source>
</evidence>
<comment type="caution">
    <text evidence="2">The sequence shown here is derived from an EMBL/GenBank/DDBJ whole genome shotgun (WGS) entry which is preliminary data.</text>
</comment>
<keyword evidence="3" id="KW-1185">Reference proteome</keyword>